<gene>
    <name evidence="5" type="primary">LOC110804840</name>
</gene>
<evidence type="ECO:0000313" key="5">
    <source>
        <dbReference type="RefSeq" id="XP_021866137.1"/>
    </source>
</evidence>
<organism evidence="4 5">
    <name type="scientific">Spinacia oleracea</name>
    <name type="common">Spinach</name>
    <dbReference type="NCBI Taxonomy" id="3562"/>
    <lineage>
        <taxon>Eukaryota</taxon>
        <taxon>Viridiplantae</taxon>
        <taxon>Streptophyta</taxon>
        <taxon>Embryophyta</taxon>
        <taxon>Tracheophyta</taxon>
        <taxon>Spermatophyta</taxon>
        <taxon>Magnoliopsida</taxon>
        <taxon>eudicotyledons</taxon>
        <taxon>Gunneridae</taxon>
        <taxon>Pentapetalae</taxon>
        <taxon>Caryophyllales</taxon>
        <taxon>Chenopodiaceae</taxon>
        <taxon>Chenopodioideae</taxon>
        <taxon>Anserineae</taxon>
        <taxon>Spinacia</taxon>
    </lineage>
</organism>
<keyword evidence="4" id="KW-1185">Reference proteome</keyword>
<keyword evidence="2" id="KW-1133">Transmembrane helix</keyword>
<dbReference type="GO" id="GO:0071782">
    <property type="term" value="C:endoplasmic reticulum tubular network"/>
    <property type="evidence" value="ECO:0000318"/>
    <property type="project" value="GO_Central"/>
</dbReference>
<dbReference type="InterPro" id="IPR040115">
    <property type="entry name" value="Lnp"/>
</dbReference>
<dbReference type="InterPro" id="IPR019273">
    <property type="entry name" value="Lunapark_Znf"/>
</dbReference>
<dbReference type="KEGG" id="soe:110804840"/>
<name>A0A9R0JE24_SPIOL</name>
<protein>
    <submittedName>
        <fullName evidence="5">Uncharacterized protein At2g24330</fullName>
    </submittedName>
</protein>
<reference evidence="5" key="2">
    <citation type="submission" date="2025-08" db="UniProtKB">
        <authorList>
            <consortium name="RefSeq"/>
        </authorList>
    </citation>
    <scope>IDENTIFICATION</scope>
    <source>
        <tissue evidence="5">Leaf</tissue>
    </source>
</reference>
<dbReference type="PANTHER" id="PTHR22166:SF12">
    <property type="entry name" value="ENDOPLASMIC RETICULUM JUNCTION FORMATION PROTEIN LUNAPARK"/>
    <property type="match status" value="1"/>
</dbReference>
<feature type="domain" description="Lunapark zinc ribbon" evidence="3">
    <location>
        <begin position="289"/>
        <end position="339"/>
    </location>
</feature>
<feature type="compositionally biased region" description="Polar residues" evidence="1">
    <location>
        <begin position="241"/>
        <end position="261"/>
    </location>
</feature>
<evidence type="ECO:0000256" key="1">
    <source>
        <dbReference type="SAM" id="MobiDB-lite"/>
    </source>
</evidence>
<dbReference type="Proteomes" id="UP000813463">
    <property type="component" value="Chromosome 1"/>
</dbReference>
<keyword evidence="2" id="KW-0472">Membrane</keyword>
<dbReference type="AlphaFoldDB" id="A0A9R0JE24"/>
<sequence length="409" mass="45145">MAGETDKNVETVGEKSAIVAAGEEKPKDEKKSKEGSKKKGFFAWLWNGLFGSRNNNFEQRLERISKEEKIVINRMRRRAQSWGSAKRNIILFAILLELVAVGYAIMTARIAENWKIRAFRVLPMFLLPALSTIIYSGISSLVAMRERKDHKTLEKLQTERQSKIDELKERTNFYLTQQLIQRYDTDPAAKAAAAAVLASKYTEGTGLKLSLNEESEVDAGKSSDVELVQSRGLRNRKQPQGRASSPGGTMIQNSAETSPQMGSEYDQHNQQVFVDHFQGQGATAYNSGWLSRVAALLVGEDPTQCYALICGNCRMHNGLASKEDFPYVTYICPHCHAVNGPRIQQEHAVNAFGTDTPNMGSAVSVDNGCITSSVDSPHENMVDHFNAEVAPTPATIGEKTEVPAEGNES</sequence>
<dbReference type="Pfam" id="PF10058">
    <property type="entry name" value="Zn_ribbon_10"/>
    <property type="match status" value="1"/>
</dbReference>
<proteinExistence type="predicted"/>
<feature type="region of interest" description="Disordered" evidence="1">
    <location>
        <begin position="220"/>
        <end position="263"/>
    </location>
</feature>
<dbReference type="PANTHER" id="PTHR22166">
    <property type="entry name" value="ENDOPLASMIC RETICULUM JUNCTION FORMATION PROTEIN LUNAPARK"/>
    <property type="match status" value="1"/>
</dbReference>
<evidence type="ECO:0000313" key="4">
    <source>
        <dbReference type="Proteomes" id="UP000813463"/>
    </source>
</evidence>
<evidence type="ECO:0000259" key="3">
    <source>
        <dbReference type="Pfam" id="PF10058"/>
    </source>
</evidence>
<evidence type="ECO:0000256" key="2">
    <source>
        <dbReference type="SAM" id="Phobius"/>
    </source>
</evidence>
<feature type="transmembrane region" description="Helical" evidence="2">
    <location>
        <begin position="125"/>
        <end position="144"/>
    </location>
</feature>
<dbReference type="OrthoDB" id="1725934at2759"/>
<dbReference type="GeneID" id="110804840"/>
<feature type="compositionally biased region" description="Basic and acidic residues" evidence="1">
    <location>
        <begin position="1"/>
        <end position="13"/>
    </location>
</feature>
<feature type="transmembrane region" description="Helical" evidence="2">
    <location>
        <begin position="85"/>
        <end position="105"/>
    </location>
</feature>
<keyword evidence="2" id="KW-0812">Transmembrane</keyword>
<reference evidence="4" key="1">
    <citation type="journal article" date="2021" name="Nat. Commun.">
        <title>Genomic analyses provide insights into spinach domestication and the genetic basis of agronomic traits.</title>
        <authorList>
            <person name="Cai X."/>
            <person name="Sun X."/>
            <person name="Xu C."/>
            <person name="Sun H."/>
            <person name="Wang X."/>
            <person name="Ge C."/>
            <person name="Zhang Z."/>
            <person name="Wang Q."/>
            <person name="Fei Z."/>
            <person name="Jiao C."/>
            <person name="Wang Q."/>
        </authorList>
    </citation>
    <scope>NUCLEOTIDE SEQUENCE [LARGE SCALE GENOMIC DNA]</scope>
    <source>
        <strain evidence="4">cv. Varoflay</strain>
    </source>
</reference>
<dbReference type="RefSeq" id="XP_021866137.1">
    <property type="nucleotide sequence ID" value="XM_022010445.2"/>
</dbReference>
<feature type="region of interest" description="Disordered" evidence="1">
    <location>
        <begin position="1"/>
        <end position="34"/>
    </location>
</feature>
<feature type="compositionally biased region" description="Basic and acidic residues" evidence="1">
    <location>
        <begin position="22"/>
        <end position="34"/>
    </location>
</feature>
<dbReference type="GO" id="GO:0071786">
    <property type="term" value="P:endoplasmic reticulum tubular network organization"/>
    <property type="evidence" value="ECO:0000318"/>
    <property type="project" value="GO_Central"/>
</dbReference>
<accession>A0A9R0JE24</accession>